<dbReference type="RefSeq" id="WP_067496761.1">
    <property type="nucleotide sequence ID" value="NZ_SNXK01000012.1"/>
</dbReference>
<dbReference type="EMBL" id="SNXK01000012">
    <property type="protein sequence ID" value="TDP29854.1"/>
    <property type="molecule type" value="Genomic_DNA"/>
</dbReference>
<dbReference type="SUPFAM" id="SSF46785">
    <property type="entry name" value="Winged helix' DNA-binding domain"/>
    <property type="match status" value="1"/>
</dbReference>
<proteinExistence type="predicted"/>
<keyword evidence="2" id="KW-1185">Reference proteome</keyword>
<sequence>MTLTRCQDWILQSLCSVARRAPVTAADLADQLQNQAHTTETYLRQLEDMGLVRSHQVSGEVGWRPSGDGLMVGTVL</sequence>
<organism evidence="1 2">
    <name type="scientific">Nocardia ignorata</name>
    <dbReference type="NCBI Taxonomy" id="145285"/>
    <lineage>
        <taxon>Bacteria</taxon>
        <taxon>Bacillati</taxon>
        <taxon>Actinomycetota</taxon>
        <taxon>Actinomycetes</taxon>
        <taxon>Mycobacteriales</taxon>
        <taxon>Nocardiaceae</taxon>
        <taxon>Nocardia</taxon>
    </lineage>
</organism>
<dbReference type="GO" id="GO:0003677">
    <property type="term" value="F:DNA binding"/>
    <property type="evidence" value="ECO:0007669"/>
    <property type="project" value="UniProtKB-KW"/>
</dbReference>
<accession>A0A4V6PUI1</accession>
<protein>
    <submittedName>
        <fullName evidence="1">Winged helix DNA-binding protein</fullName>
    </submittedName>
</protein>
<comment type="caution">
    <text evidence="1">The sequence shown here is derived from an EMBL/GenBank/DDBJ whole genome shotgun (WGS) entry which is preliminary data.</text>
</comment>
<dbReference type="InterPro" id="IPR036390">
    <property type="entry name" value="WH_DNA-bd_sf"/>
</dbReference>
<reference evidence="1 2" key="1">
    <citation type="submission" date="2019-03" db="EMBL/GenBank/DDBJ databases">
        <title>Genomic Encyclopedia of Type Strains, Phase IV (KMG-IV): sequencing the most valuable type-strain genomes for metagenomic binning, comparative biology and taxonomic classification.</title>
        <authorList>
            <person name="Goeker M."/>
        </authorList>
    </citation>
    <scope>NUCLEOTIDE SEQUENCE [LARGE SCALE GENOMIC DNA]</scope>
    <source>
        <strain evidence="1 2">DSM 44496</strain>
    </source>
</reference>
<evidence type="ECO:0000313" key="1">
    <source>
        <dbReference type="EMBL" id="TDP29854.1"/>
    </source>
</evidence>
<keyword evidence="1" id="KW-0238">DNA-binding</keyword>
<gene>
    <name evidence="1" type="ORF">DFR75_112123</name>
</gene>
<evidence type="ECO:0000313" key="2">
    <source>
        <dbReference type="Proteomes" id="UP000295087"/>
    </source>
</evidence>
<dbReference type="AlphaFoldDB" id="A0A4V6PUI1"/>
<dbReference type="InterPro" id="IPR036388">
    <property type="entry name" value="WH-like_DNA-bd_sf"/>
</dbReference>
<dbReference type="Gene3D" id="1.10.10.10">
    <property type="entry name" value="Winged helix-like DNA-binding domain superfamily/Winged helix DNA-binding domain"/>
    <property type="match status" value="1"/>
</dbReference>
<dbReference type="Proteomes" id="UP000295087">
    <property type="component" value="Unassembled WGS sequence"/>
</dbReference>
<name>A0A4V6PUI1_NOCIG</name>